<feature type="domain" description="Condensation" evidence="2">
    <location>
        <begin position="6"/>
        <end position="427"/>
    </location>
</feature>
<feature type="domain" description="AMP-dependent synthetase/ligase" evidence="1">
    <location>
        <begin position="554"/>
        <end position="722"/>
    </location>
</feature>
<evidence type="ECO:0000259" key="1">
    <source>
        <dbReference type="Pfam" id="PF00501"/>
    </source>
</evidence>
<evidence type="ECO:0000259" key="2">
    <source>
        <dbReference type="Pfam" id="PF00668"/>
    </source>
</evidence>
<dbReference type="SUPFAM" id="SSF52777">
    <property type="entry name" value="CoA-dependent acyltransferases"/>
    <property type="match status" value="2"/>
</dbReference>
<comment type="caution">
    <text evidence="3">The sequence shown here is derived from an EMBL/GenBank/DDBJ whole genome shotgun (WGS) entry which is preliminary data.</text>
</comment>
<dbReference type="EMBL" id="JAAGMK010000645">
    <property type="protein sequence ID" value="NEB86868.1"/>
    <property type="molecule type" value="Genomic_DNA"/>
</dbReference>
<proteinExistence type="predicted"/>
<evidence type="ECO:0000313" key="3">
    <source>
        <dbReference type="EMBL" id="NEB86868.1"/>
    </source>
</evidence>
<dbReference type="Gene3D" id="3.30.559.10">
    <property type="entry name" value="Chloramphenicol acetyltransferase-like domain"/>
    <property type="match status" value="1"/>
</dbReference>
<feature type="domain" description="AMP-dependent synthetase/ligase" evidence="1">
    <location>
        <begin position="450"/>
        <end position="534"/>
    </location>
</feature>
<dbReference type="SUPFAM" id="SSF56801">
    <property type="entry name" value="Acetyl-CoA synthetase-like"/>
    <property type="match status" value="1"/>
</dbReference>
<sequence>MSTDVDTLPLSAAQEAIWLGQHLAPTSPVYNTADYVVIDGEIDPGRFEAAVRSAVAEADCLHARFHLVEEEPRQSFEPGRWRFLLVDLSAEAAPEAAAKRWMHGDMRTPADLRTGPLFAQALLKLSDGRWIWHQRIHHIAVDGYAFSLLVRRVADLYSTDGGGHPFDPFQRVLDFERSYLDSARCAADREFWGEYLSGVAEPPWIGHGRTDGIADRTERAVVPVPARRVERWQELATAVGVNWTELLIASVAGYVHRVTGVGDVLLGLPVSARLATPLLHVPAPVSNIVPLRLPVDPAASLSTLAMSAAAELKRTRRHHRYRQEHLRRDRRRADGPERLFGPVVNVLPFDQEFAFGPHRGRMVNLSAGPVEDLSVGFRGSAAGLRLEMDGNPAGHSASGLRRHGDLLLRLVDEAVREPDRPLGRIPLADRPVRRPSPVRRPAPDVVELIRARAADRPGATAVEQDRHCLTYAELLARADLLADGLRRRGAGPGRLVGVRLPRSPDAIVAVLAVLISGAGYVPLSPDAPDAYVEHLPRITVEDGLLLSGHADDGPPPQRSARGTDIAYVIHTSGSTGRPNGVMVPRAALAGFAGAAVERYGVTGNDRVLQFSSLQFDASVEEIFVALCSGAALVLRTAGMNESLDEFRRATARFGITVLDLPTAFWHELVAAGGRLPGSVHTVIIGGEGALPSRVAQWARLAPGIRLINTYGPTEATVVATAADLHPSGSGRP</sequence>
<dbReference type="Pfam" id="PF00668">
    <property type="entry name" value="Condensation"/>
    <property type="match status" value="1"/>
</dbReference>
<dbReference type="PANTHER" id="PTHR45527:SF1">
    <property type="entry name" value="FATTY ACID SYNTHASE"/>
    <property type="match status" value="1"/>
</dbReference>
<dbReference type="Gene3D" id="3.40.50.980">
    <property type="match status" value="4"/>
</dbReference>
<dbReference type="GO" id="GO:0043041">
    <property type="term" value="P:amino acid activation for nonribosomal peptide biosynthetic process"/>
    <property type="evidence" value="ECO:0007669"/>
    <property type="project" value="TreeGrafter"/>
</dbReference>
<dbReference type="GO" id="GO:0005737">
    <property type="term" value="C:cytoplasm"/>
    <property type="evidence" value="ECO:0007669"/>
    <property type="project" value="TreeGrafter"/>
</dbReference>
<name>A0A6G3SWV1_STRAQ</name>
<dbReference type="InterPro" id="IPR001242">
    <property type="entry name" value="Condensation_dom"/>
</dbReference>
<dbReference type="Pfam" id="PF00501">
    <property type="entry name" value="AMP-binding"/>
    <property type="match status" value="2"/>
</dbReference>
<dbReference type="RefSeq" id="WP_164258494.1">
    <property type="nucleotide sequence ID" value="NZ_JAAGMK010000645.1"/>
</dbReference>
<dbReference type="GO" id="GO:0003824">
    <property type="term" value="F:catalytic activity"/>
    <property type="evidence" value="ECO:0007669"/>
    <property type="project" value="InterPro"/>
</dbReference>
<dbReference type="PANTHER" id="PTHR45527">
    <property type="entry name" value="NONRIBOSOMAL PEPTIDE SYNTHETASE"/>
    <property type="match status" value="1"/>
</dbReference>
<dbReference type="InterPro" id="IPR000873">
    <property type="entry name" value="AMP-dep_synth/lig_dom"/>
</dbReference>
<reference evidence="3" key="1">
    <citation type="submission" date="2020-01" db="EMBL/GenBank/DDBJ databases">
        <title>Insect and environment-associated Actinomycetes.</title>
        <authorList>
            <person name="Currrie C."/>
            <person name="Chevrette M."/>
            <person name="Carlson C."/>
            <person name="Stubbendieck R."/>
            <person name="Wendt-Pienkowski E."/>
        </authorList>
    </citation>
    <scope>NUCLEOTIDE SEQUENCE</scope>
    <source>
        <strain evidence="3">SID505</strain>
    </source>
</reference>
<dbReference type="GO" id="GO:0008610">
    <property type="term" value="P:lipid biosynthetic process"/>
    <property type="evidence" value="ECO:0007669"/>
    <property type="project" value="UniProtKB-ARBA"/>
</dbReference>
<organism evidence="3">
    <name type="scientific">Streptomyces anulatus</name>
    <name type="common">Streptomyces chrysomallus</name>
    <dbReference type="NCBI Taxonomy" id="1892"/>
    <lineage>
        <taxon>Bacteria</taxon>
        <taxon>Bacillati</taxon>
        <taxon>Actinomycetota</taxon>
        <taxon>Actinomycetes</taxon>
        <taxon>Kitasatosporales</taxon>
        <taxon>Streptomycetaceae</taxon>
        <taxon>Streptomyces</taxon>
    </lineage>
</organism>
<protein>
    <submittedName>
        <fullName evidence="3">AMP-binding protein</fullName>
    </submittedName>
</protein>
<gene>
    <name evidence="3" type="ORF">G3I43_22215</name>
</gene>
<dbReference type="AlphaFoldDB" id="A0A6G3SWV1"/>
<dbReference type="Gene3D" id="3.30.559.30">
    <property type="entry name" value="Nonribosomal peptide synthetase, condensation domain"/>
    <property type="match status" value="1"/>
</dbReference>
<accession>A0A6G3SWV1</accession>
<dbReference type="GO" id="GO:0031177">
    <property type="term" value="F:phosphopantetheine binding"/>
    <property type="evidence" value="ECO:0007669"/>
    <property type="project" value="TreeGrafter"/>
</dbReference>
<dbReference type="GO" id="GO:0044550">
    <property type="term" value="P:secondary metabolite biosynthetic process"/>
    <property type="evidence" value="ECO:0007669"/>
    <property type="project" value="TreeGrafter"/>
</dbReference>
<dbReference type="InterPro" id="IPR023213">
    <property type="entry name" value="CAT-like_dom_sf"/>
</dbReference>